<evidence type="ECO:0000313" key="1">
    <source>
        <dbReference type="EMBL" id="KAK4157270.1"/>
    </source>
</evidence>
<organism evidence="1 2">
    <name type="scientific">Chaetomidium leptoderma</name>
    <dbReference type="NCBI Taxonomy" id="669021"/>
    <lineage>
        <taxon>Eukaryota</taxon>
        <taxon>Fungi</taxon>
        <taxon>Dikarya</taxon>
        <taxon>Ascomycota</taxon>
        <taxon>Pezizomycotina</taxon>
        <taxon>Sordariomycetes</taxon>
        <taxon>Sordariomycetidae</taxon>
        <taxon>Sordariales</taxon>
        <taxon>Chaetomiaceae</taxon>
        <taxon>Chaetomidium</taxon>
    </lineage>
</organism>
<evidence type="ECO:0000313" key="2">
    <source>
        <dbReference type="Proteomes" id="UP001302745"/>
    </source>
</evidence>
<dbReference type="Proteomes" id="UP001302745">
    <property type="component" value="Unassembled WGS sequence"/>
</dbReference>
<comment type="caution">
    <text evidence="1">The sequence shown here is derived from an EMBL/GenBank/DDBJ whole genome shotgun (WGS) entry which is preliminary data.</text>
</comment>
<proteinExistence type="predicted"/>
<name>A0AAN6VTR1_9PEZI</name>
<keyword evidence="2" id="KW-1185">Reference proteome</keyword>
<accession>A0AAN6VTR1</accession>
<gene>
    <name evidence="1" type="ORF">C8A00DRAFT_29836</name>
</gene>
<sequence length="125" mass="13869">MATETQEHLLTQWTALQSKLVTLTFPKIGSICRYSKKTGTFIGPLALDGLPCFASLAAILEGTPSRIYGIVERGGVFDGMEEMLTRELVRLGYGLTGDAAKKLLELEAEMKVLYPDMLRWGLRCR</sequence>
<dbReference type="EMBL" id="MU856853">
    <property type="protein sequence ID" value="KAK4157270.1"/>
    <property type="molecule type" value="Genomic_DNA"/>
</dbReference>
<protein>
    <submittedName>
        <fullName evidence="1">Uncharacterized protein</fullName>
    </submittedName>
</protein>
<reference evidence="1" key="2">
    <citation type="submission" date="2023-05" db="EMBL/GenBank/DDBJ databases">
        <authorList>
            <consortium name="Lawrence Berkeley National Laboratory"/>
            <person name="Steindorff A."/>
            <person name="Hensen N."/>
            <person name="Bonometti L."/>
            <person name="Westerberg I."/>
            <person name="Brannstrom I.O."/>
            <person name="Guillou S."/>
            <person name="Cros-Aarteil S."/>
            <person name="Calhoun S."/>
            <person name="Haridas S."/>
            <person name="Kuo A."/>
            <person name="Mondo S."/>
            <person name="Pangilinan J."/>
            <person name="Riley R."/>
            <person name="Labutti K."/>
            <person name="Andreopoulos B."/>
            <person name="Lipzen A."/>
            <person name="Chen C."/>
            <person name="Yanf M."/>
            <person name="Daum C."/>
            <person name="Ng V."/>
            <person name="Clum A."/>
            <person name="Ohm R."/>
            <person name="Martin F."/>
            <person name="Silar P."/>
            <person name="Natvig D."/>
            <person name="Lalanne C."/>
            <person name="Gautier V."/>
            <person name="Ament-Velasquez S.L."/>
            <person name="Kruys A."/>
            <person name="Hutchinson M.I."/>
            <person name="Powell A.J."/>
            <person name="Barry K."/>
            <person name="Miller A.N."/>
            <person name="Grigoriev I.V."/>
            <person name="Debuchy R."/>
            <person name="Gladieux P."/>
            <person name="Thoren M.H."/>
            <person name="Johannesson H."/>
        </authorList>
    </citation>
    <scope>NUCLEOTIDE SEQUENCE</scope>
    <source>
        <strain evidence="1">CBS 538.74</strain>
    </source>
</reference>
<dbReference type="AlphaFoldDB" id="A0AAN6VTR1"/>
<reference evidence="1" key="1">
    <citation type="journal article" date="2023" name="Mol. Phylogenet. Evol.">
        <title>Genome-scale phylogeny and comparative genomics of the fungal order Sordariales.</title>
        <authorList>
            <person name="Hensen N."/>
            <person name="Bonometti L."/>
            <person name="Westerberg I."/>
            <person name="Brannstrom I.O."/>
            <person name="Guillou S."/>
            <person name="Cros-Aarteil S."/>
            <person name="Calhoun S."/>
            <person name="Haridas S."/>
            <person name="Kuo A."/>
            <person name="Mondo S."/>
            <person name="Pangilinan J."/>
            <person name="Riley R."/>
            <person name="LaButti K."/>
            <person name="Andreopoulos B."/>
            <person name="Lipzen A."/>
            <person name="Chen C."/>
            <person name="Yan M."/>
            <person name="Daum C."/>
            <person name="Ng V."/>
            <person name="Clum A."/>
            <person name="Steindorff A."/>
            <person name="Ohm R.A."/>
            <person name="Martin F."/>
            <person name="Silar P."/>
            <person name="Natvig D.O."/>
            <person name="Lalanne C."/>
            <person name="Gautier V."/>
            <person name="Ament-Velasquez S.L."/>
            <person name="Kruys A."/>
            <person name="Hutchinson M.I."/>
            <person name="Powell A.J."/>
            <person name="Barry K."/>
            <person name="Miller A.N."/>
            <person name="Grigoriev I.V."/>
            <person name="Debuchy R."/>
            <person name="Gladieux P."/>
            <person name="Hiltunen Thoren M."/>
            <person name="Johannesson H."/>
        </authorList>
    </citation>
    <scope>NUCLEOTIDE SEQUENCE</scope>
    <source>
        <strain evidence="1">CBS 538.74</strain>
    </source>
</reference>